<name>A0A8S1YQL5_9CILI</name>
<organism evidence="1 2">
    <name type="scientific">Paramecium pentaurelia</name>
    <dbReference type="NCBI Taxonomy" id="43138"/>
    <lineage>
        <taxon>Eukaryota</taxon>
        <taxon>Sar</taxon>
        <taxon>Alveolata</taxon>
        <taxon>Ciliophora</taxon>
        <taxon>Intramacronucleata</taxon>
        <taxon>Oligohymenophorea</taxon>
        <taxon>Peniculida</taxon>
        <taxon>Parameciidae</taxon>
        <taxon>Paramecium</taxon>
    </lineage>
</organism>
<sequence>MQSIEYKLFISKFQFMLKSTSYIYQLYSICENNTTQNNLVTFSFLNLLNLHQIIQVQHYNLKLLNFQKQFKYYQNKRYFKPNFYIILEIRFVLAQLIQQHLINEYNQQLSRSFYCINSKSQ</sequence>
<dbReference type="Proteomes" id="UP000689195">
    <property type="component" value="Unassembled WGS sequence"/>
</dbReference>
<accession>A0A8S1YQL5</accession>
<comment type="caution">
    <text evidence="1">The sequence shown here is derived from an EMBL/GenBank/DDBJ whole genome shotgun (WGS) entry which is preliminary data.</text>
</comment>
<protein>
    <submittedName>
        <fullName evidence="1">Uncharacterized protein</fullName>
    </submittedName>
</protein>
<evidence type="ECO:0000313" key="1">
    <source>
        <dbReference type="EMBL" id="CAD8214382.1"/>
    </source>
</evidence>
<gene>
    <name evidence="1" type="ORF">PPENT_87.1.T2100004</name>
</gene>
<keyword evidence="2" id="KW-1185">Reference proteome</keyword>
<dbReference type="EMBL" id="CAJJDO010000210">
    <property type="protein sequence ID" value="CAD8214382.1"/>
    <property type="molecule type" value="Genomic_DNA"/>
</dbReference>
<evidence type="ECO:0000313" key="2">
    <source>
        <dbReference type="Proteomes" id="UP000689195"/>
    </source>
</evidence>
<proteinExistence type="predicted"/>
<dbReference type="AlphaFoldDB" id="A0A8S1YQL5"/>
<reference evidence="1" key="1">
    <citation type="submission" date="2021-01" db="EMBL/GenBank/DDBJ databases">
        <authorList>
            <consortium name="Genoscope - CEA"/>
            <person name="William W."/>
        </authorList>
    </citation>
    <scope>NUCLEOTIDE SEQUENCE</scope>
</reference>